<dbReference type="HOGENOM" id="CLU_691094_0_0_1"/>
<dbReference type="AlphaFoldDB" id="D8PZ01"/>
<organism evidence="2">
    <name type="scientific">Schizophyllum commune (strain H4-8 / FGSC 9210)</name>
    <name type="common">Split gill fungus</name>
    <dbReference type="NCBI Taxonomy" id="578458"/>
    <lineage>
        <taxon>Eukaryota</taxon>
        <taxon>Fungi</taxon>
        <taxon>Dikarya</taxon>
        <taxon>Basidiomycota</taxon>
        <taxon>Agaricomycotina</taxon>
        <taxon>Agaricomycetes</taxon>
        <taxon>Agaricomycetidae</taxon>
        <taxon>Agaricales</taxon>
        <taxon>Schizophyllaceae</taxon>
        <taxon>Schizophyllum</taxon>
    </lineage>
</organism>
<protein>
    <submittedName>
        <fullName evidence="1">Uncharacterized protein</fullName>
    </submittedName>
</protein>
<keyword evidence="2" id="KW-1185">Reference proteome</keyword>
<dbReference type="GeneID" id="9585294"/>
<dbReference type="EMBL" id="GL377304">
    <property type="protein sequence ID" value="EFI98786.1"/>
    <property type="molecule type" value="Genomic_DNA"/>
</dbReference>
<dbReference type="KEGG" id="scm:SCHCO_01031789"/>
<dbReference type="InParanoid" id="D8PZ01"/>
<gene>
    <name evidence="1" type="ORF">SCHCODRAFT_233203</name>
</gene>
<accession>D8PZ01</accession>
<sequence length="399" mass="44885">MTGITTRARAREAAAFLDLRLGQLNVSSPDEVRRAAYLCTCCPRYALDIDSLEVNLAPKELNSIIGHLRHIVRRAVNLSNLTFAVECLTATAEARIFRGLQIQRLYTMSIPPSSYATMRQHGRELPDGPHLPPIHLDSIAGPVSYVADALSRCNNPFPEIGLTDDIHSTALTRLRGYSVNFDIRKLTIDLSPYECSAARDLPECFPQLQCFNITEKSTCVFNWMDDVTWRVILYSWNRLRRVKITVSSRPSIIVARHWFQGTAHDHPTLIDVEVATSNGLMVTWFHVALLKSMVAGGSASRKKGRQVAGACGPASTTTTVVEQSLLRQKANPALDVGRPSWIMTVRIRQNCRRFCFGFLNFNIRIRPRDILGHGKLPTHAVHLRRTTQTQGSRYRRELL</sequence>
<evidence type="ECO:0000313" key="2">
    <source>
        <dbReference type="Proteomes" id="UP000007431"/>
    </source>
</evidence>
<name>D8PZ01_SCHCM</name>
<dbReference type="RefSeq" id="XP_003033689.1">
    <property type="nucleotide sequence ID" value="XM_003033643.1"/>
</dbReference>
<reference evidence="1 2" key="1">
    <citation type="journal article" date="2010" name="Nat. Biotechnol.">
        <title>Genome sequence of the model mushroom Schizophyllum commune.</title>
        <authorList>
            <person name="Ohm R.A."/>
            <person name="de Jong J.F."/>
            <person name="Lugones L.G."/>
            <person name="Aerts A."/>
            <person name="Kothe E."/>
            <person name="Stajich J.E."/>
            <person name="de Vries R.P."/>
            <person name="Record E."/>
            <person name="Levasseur A."/>
            <person name="Baker S.E."/>
            <person name="Bartholomew K.A."/>
            <person name="Coutinho P.M."/>
            <person name="Erdmann S."/>
            <person name="Fowler T.J."/>
            <person name="Gathman A.C."/>
            <person name="Lombard V."/>
            <person name="Henrissat B."/>
            <person name="Knabe N."/>
            <person name="Kuees U."/>
            <person name="Lilly W.W."/>
            <person name="Lindquist E."/>
            <person name="Lucas S."/>
            <person name="Magnuson J.K."/>
            <person name="Piumi F."/>
            <person name="Raudaskoski M."/>
            <person name="Salamov A."/>
            <person name="Schmutz J."/>
            <person name="Schwarze F.W.M.R."/>
            <person name="vanKuyk P.A."/>
            <person name="Horton J.S."/>
            <person name="Grigoriev I.V."/>
            <person name="Woesten H.A.B."/>
        </authorList>
    </citation>
    <scope>NUCLEOTIDE SEQUENCE [LARGE SCALE GENOMIC DNA]</scope>
    <source>
        <strain evidence="2">H4-8 / FGSC 9210</strain>
    </source>
</reference>
<dbReference type="Proteomes" id="UP000007431">
    <property type="component" value="Unassembled WGS sequence"/>
</dbReference>
<proteinExistence type="predicted"/>
<evidence type="ECO:0000313" key="1">
    <source>
        <dbReference type="EMBL" id="EFI98786.1"/>
    </source>
</evidence>
<dbReference type="VEuPathDB" id="FungiDB:SCHCODRAFT_01031789"/>